<reference evidence="5" key="1">
    <citation type="journal article" date="2019" name="Int. J. Syst. Evol. Microbiol.">
        <title>The Global Catalogue of Microorganisms (GCM) 10K type strain sequencing project: providing services to taxonomists for standard genome sequencing and annotation.</title>
        <authorList>
            <consortium name="The Broad Institute Genomics Platform"/>
            <consortium name="The Broad Institute Genome Sequencing Center for Infectious Disease"/>
            <person name="Wu L."/>
            <person name="Ma J."/>
        </authorList>
    </citation>
    <scope>NUCLEOTIDE SEQUENCE [LARGE SCALE GENOMIC DNA]</scope>
    <source>
        <strain evidence="5">LMG 29894</strain>
    </source>
</reference>
<dbReference type="RefSeq" id="WP_378161744.1">
    <property type="nucleotide sequence ID" value="NZ_JBHSBU010000001.1"/>
</dbReference>
<keyword evidence="2" id="KW-0732">Signal</keyword>
<evidence type="ECO:0000313" key="4">
    <source>
        <dbReference type="EMBL" id="MFC4158739.1"/>
    </source>
</evidence>
<proteinExistence type="predicted"/>
<gene>
    <name evidence="4" type="ORF">ACFOW7_05110</name>
</gene>
<name>A0ABV8MKR6_9NEIS</name>
<feature type="compositionally biased region" description="Basic and acidic residues" evidence="1">
    <location>
        <begin position="113"/>
        <end position="135"/>
    </location>
</feature>
<feature type="signal peptide" evidence="2">
    <location>
        <begin position="1"/>
        <end position="22"/>
    </location>
</feature>
<keyword evidence="5" id="KW-1185">Reference proteome</keyword>
<dbReference type="EMBL" id="JBHSBU010000001">
    <property type="protein sequence ID" value="MFC4158739.1"/>
    <property type="molecule type" value="Genomic_DNA"/>
</dbReference>
<accession>A0ABV8MKR6</accession>
<evidence type="ECO:0000259" key="3">
    <source>
        <dbReference type="Pfam" id="PF13511"/>
    </source>
</evidence>
<evidence type="ECO:0000256" key="1">
    <source>
        <dbReference type="SAM" id="MobiDB-lite"/>
    </source>
</evidence>
<comment type="caution">
    <text evidence="4">The sequence shown here is derived from an EMBL/GenBank/DDBJ whole genome shotgun (WGS) entry which is preliminary data.</text>
</comment>
<evidence type="ECO:0000313" key="5">
    <source>
        <dbReference type="Proteomes" id="UP001595791"/>
    </source>
</evidence>
<dbReference type="Proteomes" id="UP001595791">
    <property type="component" value="Unassembled WGS sequence"/>
</dbReference>
<evidence type="ECO:0000256" key="2">
    <source>
        <dbReference type="SAM" id="SignalP"/>
    </source>
</evidence>
<feature type="compositionally biased region" description="Basic and acidic residues" evidence="1">
    <location>
        <begin position="77"/>
        <end position="94"/>
    </location>
</feature>
<feature type="domain" description="DUF4124" evidence="3">
    <location>
        <begin position="11"/>
        <end position="55"/>
    </location>
</feature>
<feature type="region of interest" description="Disordered" evidence="1">
    <location>
        <begin position="55"/>
        <end position="143"/>
    </location>
</feature>
<dbReference type="InterPro" id="IPR025392">
    <property type="entry name" value="DUF4124"/>
</dbReference>
<dbReference type="Pfam" id="PF13511">
    <property type="entry name" value="DUF4124"/>
    <property type="match status" value="1"/>
</dbReference>
<organism evidence="4 5">
    <name type="scientific">Chitinimonas lacunae</name>
    <dbReference type="NCBI Taxonomy" id="1963018"/>
    <lineage>
        <taxon>Bacteria</taxon>
        <taxon>Pseudomonadati</taxon>
        <taxon>Pseudomonadota</taxon>
        <taxon>Betaproteobacteria</taxon>
        <taxon>Neisseriales</taxon>
        <taxon>Chitinibacteraceae</taxon>
        <taxon>Chitinimonas</taxon>
    </lineage>
</organism>
<protein>
    <submittedName>
        <fullName evidence="4">DUF4124 domain-containing protein</fullName>
    </submittedName>
</protein>
<feature type="chain" id="PRO_5045298086" evidence="2">
    <location>
        <begin position="23"/>
        <end position="143"/>
    </location>
</feature>
<sequence>MAFKRKALLCLLALGLALPASAAVYKWKDAQGNIQYSDTPPPPQSKAQELKVKNSGGVNPLEYAPKADPKAAGQNAESEKQKQANREANADNCKKARAQLSYLEKTSGPMNKINEEGRSVRMSGEEREGQLKQLRDQISQFCS</sequence>